<dbReference type="EMBL" id="JTDY01000289">
    <property type="protein sequence ID" value="KOB77887.1"/>
    <property type="molecule type" value="Genomic_DNA"/>
</dbReference>
<accession>A0A0L7LR09</accession>
<reference evidence="2 3" key="1">
    <citation type="journal article" date="2015" name="Genome Biol. Evol.">
        <title>The genome of winter moth (Operophtera brumata) provides a genomic perspective on sexual dimorphism and phenology.</title>
        <authorList>
            <person name="Derks M.F."/>
            <person name="Smit S."/>
            <person name="Salis L."/>
            <person name="Schijlen E."/>
            <person name="Bossers A."/>
            <person name="Mateman C."/>
            <person name="Pijl A.S."/>
            <person name="de Ridder D."/>
            <person name="Groenen M.A."/>
            <person name="Visser M.E."/>
            <person name="Megens H.J."/>
        </authorList>
    </citation>
    <scope>NUCLEOTIDE SEQUENCE [LARGE SCALE GENOMIC DNA]</scope>
    <source>
        <strain evidence="2">WM2013NL</strain>
        <tissue evidence="2">Head and thorax</tissue>
    </source>
</reference>
<organism evidence="2 3">
    <name type="scientific">Operophtera brumata</name>
    <name type="common">Winter moth</name>
    <name type="synonym">Phalaena brumata</name>
    <dbReference type="NCBI Taxonomy" id="104452"/>
    <lineage>
        <taxon>Eukaryota</taxon>
        <taxon>Metazoa</taxon>
        <taxon>Ecdysozoa</taxon>
        <taxon>Arthropoda</taxon>
        <taxon>Hexapoda</taxon>
        <taxon>Insecta</taxon>
        <taxon>Pterygota</taxon>
        <taxon>Neoptera</taxon>
        <taxon>Endopterygota</taxon>
        <taxon>Lepidoptera</taxon>
        <taxon>Glossata</taxon>
        <taxon>Ditrysia</taxon>
        <taxon>Geometroidea</taxon>
        <taxon>Geometridae</taxon>
        <taxon>Larentiinae</taxon>
        <taxon>Operophtera</taxon>
    </lineage>
</organism>
<keyword evidence="3" id="KW-1185">Reference proteome</keyword>
<evidence type="ECO:0000313" key="3">
    <source>
        <dbReference type="Proteomes" id="UP000037510"/>
    </source>
</evidence>
<evidence type="ECO:0000313" key="2">
    <source>
        <dbReference type="EMBL" id="KOB77887.1"/>
    </source>
</evidence>
<name>A0A0L7LR09_OPEBR</name>
<evidence type="ECO:0000256" key="1">
    <source>
        <dbReference type="SAM" id="MobiDB-lite"/>
    </source>
</evidence>
<proteinExistence type="predicted"/>
<protein>
    <submittedName>
        <fullName evidence="2">Gag-like protein</fullName>
    </submittedName>
</protein>
<dbReference type="Proteomes" id="UP000037510">
    <property type="component" value="Unassembled WGS sequence"/>
</dbReference>
<gene>
    <name evidence="2" type="ORF">OBRU01_03169</name>
</gene>
<sequence>MVKNVDMMMPSPPSPTPSAAAPKRARRSPTRPFSIGGPEELPPHSLPNWTVHFAAIRAKLGHAPNARPLSKGVRFTPRSPEEYRIVQRHLVDASAENPAITWFTYSVVAVLPTKVAIRGLPAVTPPEEIKAALYERDFQPKFVKHIRTKQGRAGCLFHTQ</sequence>
<dbReference type="AlphaFoldDB" id="A0A0L7LR09"/>
<comment type="caution">
    <text evidence="2">The sequence shown here is derived from an EMBL/GenBank/DDBJ whole genome shotgun (WGS) entry which is preliminary data.</text>
</comment>
<feature type="region of interest" description="Disordered" evidence="1">
    <location>
        <begin position="1"/>
        <end position="41"/>
    </location>
</feature>